<dbReference type="RefSeq" id="WP_106357876.1">
    <property type="nucleotide sequence ID" value="NZ_PVTP01000006.1"/>
</dbReference>
<keyword evidence="1" id="KW-1133">Transmembrane helix</keyword>
<feature type="transmembrane region" description="Helical" evidence="1">
    <location>
        <begin position="83"/>
        <end position="105"/>
    </location>
</feature>
<gene>
    <name evidence="2" type="ORF">CLV80_106111</name>
</gene>
<protein>
    <submittedName>
        <fullName evidence="2">Uncharacterized protein</fullName>
    </submittedName>
</protein>
<organism evidence="2 3">
    <name type="scientific">Yoonia maritima</name>
    <dbReference type="NCBI Taxonomy" id="1435347"/>
    <lineage>
        <taxon>Bacteria</taxon>
        <taxon>Pseudomonadati</taxon>
        <taxon>Pseudomonadota</taxon>
        <taxon>Alphaproteobacteria</taxon>
        <taxon>Rhodobacterales</taxon>
        <taxon>Paracoccaceae</taxon>
        <taxon>Yoonia</taxon>
    </lineage>
</organism>
<evidence type="ECO:0000313" key="2">
    <source>
        <dbReference type="EMBL" id="PRY77267.1"/>
    </source>
</evidence>
<dbReference type="AlphaFoldDB" id="A0A2T0VYD1"/>
<evidence type="ECO:0000313" key="3">
    <source>
        <dbReference type="Proteomes" id="UP000238007"/>
    </source>
</evidence>
<dbReference type="OrthoDB" id="7652057at2"/>
<keyword evidence="1" id="KW-0472">Membrane</keyword>
<dbReference type="EMBL" id="PVTP01000006">
    <property type="protein sequence ID" value="PRY77267.1"/>
    <property type="molecule type" value="Genomic_DNA"/>
</dbReference>
<sequence>MGSFVSDSLFVPAVTLALLAFGVPRLMSKLLPEGVRPLLLNAFVSTVLLFVISATFFAVLYIWQGVPFAEMMVPGWSANIAFFGRLGLIAAIIWTPIMLLSLAGLPKKWVSETW</sequence>
<feature type="transmembrane region" description="Helical" evidence="1">
    <location>
        <begin position="6"/>
        <end position="26"/>
    </location>
</feature>
<accession>A0A2T0VYD1</accession>
<reference evidence="2 3" key="1">
    <citation type="submission" date="2018-03" db="EMBL/GenBank/DDBJ databases">
        <title>Genomic Encyclopedia of Archaeal and Bacterial Type Strains, Phase II (KMG-II): from individual species to whole genera.</title>
        <authorList>
            <person name="Goeker M."/>
        </authorList>
    </citation>
    <scope>NUCLEOTIDE SEQUENCE [LARGE SCALE GENOMIC DNA]</scope>
    <source>
        <strain evidence="2 3">DSM 101533</strain>
    </source>
</reference>
<dbReference type="Proteomes" id="UP000238007">
    <property type="component" value="Unassembled WGS sequence"/>
</dbReference>
<keyword evidence="3" id="KW-1185">Reference proteome</keyword>
<name>A0A2T0VYD1_9RHOB</name>
<comment type="caution">
    <text evidence="2">The sequence shown here is derived from an EMBL/GenBank/DDBJ whole genome shotgun (WGS) entry which is preliminary data.</text>
</comment>
<keyword evidence="1" id="KW-0812">Transmembrane</keyword>
<proteinExistence type="predicted"/>
<feature type="transmembrane region" description="Helical" evidence="1">
    <location>
        <begin position="38"/>
        <end position="63"/>
    </location>
</feature>
<evidence type="ECO:0000256" key="1">
    <source>
        <dbReference type="SAM" id="Phobius"/>
    </source>
</evidence>